<dbReference type="PRINTS" id="PR00368">
    <property type="entry name" value="FADPNR"/>
</dbReference>
<dbReference type="Gene3D" id="3.20.20.70">
    <property type="entry name" value="Aldolase class I"/>
    <property type="match status" value="1"/>
</dbReference>
<evidence type="ECO:0000313" key="12">
    <source>
        <dbReference type="EMBL" id="BBO71915.1"/>
    </source>
</evidence>
<dbReference type="PRINTS" id="PR00469">
    <property type="entry name" value="PNDRDTASEII"/>
</dbReference>
<comment type="cofactor">
    <cofactor evidence="2">
        <name>[4Fe-4S] cluster</name>
        <dbReference type="ChEBI" id="CHEBI:49883"/>
    </cofactor>
</comment>
<keyword evidence="5" id="KW-0288">FMN</keyword>
<name>A0A5K7YU32_9BACT</name>
<dbReference type="InterPro" id="IPR023753">
    <property type="entry name" value="FAD/NAD-binding_dom"/>
</dbReference>
<dbReference type="Pfam" id="PF07992">
    <property type="entry name" value="Pyr_redox_2"/>
    <property type="match status" value="1"/>
</dbReference>
<evidence type="ECO:0000259" key="10">
    <source>
        <dbReference type="Pfam" id="PF00724"/>
    </source>
</evidence>
<feature type="domain" description="NADH:flavin oxidoreductase/NADH oxidase N-terminal" evidence="10">
    <location>
        <begin position="7"/>
        <end position="332"/>
    </location>
</feature>
<organism evidence="12 13">
    <name type="scientific">Desulfosarcina alkanivorans</name>
    <dbReference type="NCBI Taxonomy" id="571177"/>
    <lineage>
        <taxon>Bacteria</taxon>
        <taxon>Pseudomonadati</taxon>
        <taxon>Thermodesulfobacteriota</taxon>
        <taxon>Desulfobacteria</taxon>
        <taxon>Desulfobacterales</taxon>
        <taxon>Desulfosarcinaceae</taxon>
        <taxon>Desulfosarcina</taxon>
    </lineage>
</organism>
<evidence type="ECO:0000256" key="5">
    <source>
        <dbReference type="ARBA" id="ARBA00022643"/>
    </source>
</evidence>
<dbReference type="Gene3D" id="3.40.50.720">
    <property type="entry name" value="NAD(P)-binding Rossmann-like Domain"/>
    <property type="match status" value="1"/>
</dbReference>
<reference evidence="12 13" key="1">
    <citation type="submission" date="2019-11" db="EMBL/GenBank/DDBJ databases">
        <title>Comparative genomics of hydrocarbon-degrading Desulfosarcina strains.</title>
        <authorList>
            <person name="Watanabe M."/>
            <person name="Kojima H."/>
            <person name="Fukui M."/>
        </authorList>
    </citation>
    <scope>NUCLEOTIDE SEQUENCE [LARGE SCALE GENOMIC DNA]</scope>
    <source>
        <strain evidence="12 13">PL12</strain>
    </source>
</reference>
<dbReference type="GO" id="GO:0046872">
    <property type="term" value="F:metal ion binding"/>
    <property type="evidence" value="ECO:0007669"/>
    <property type="project" value="UniProtKB-KW"/>
</dbReference>
<dbReference type="AlphaFoldDB" id="A0A5K7YU32"/>
<feature type="domain" description="FAD/NAD(P)-binding" evidence="11">
    <location>
        <begin position="382"/>
        <end position="601"/>
    </location>
</feature>
<keyword evidence="13" id="KW-1185">Reference proteome</keyword>
<evidence type="ECO:0000256" key="3">
    <source>
        <dbReference type="ARBA" id="ARBA00011048"/>
    </source>
</evidence>
<evidence type="ECO:0000256" key="4">
    <source>
        <dbReference type="ARBA" id="ARBA00022630"/>
    </source>
</evidence>
<dbReference type="PANTHER" id="PTHR42917">
    <property type="entry name" value="2,4-DIENOYL-COA REDUCTASE"/>
    <property type="match status" value="1"/>
</dbReference>
<dbReference type="RefSeq" id="WP_155319687.1">
    <property type="nucleotide sequence ID" value="NZ_AP021874.1"/>
</dbReference>
<dbReference type="Pfam" id="PF00724">
    <property type="entry name" value="Oxidored_FMN"/>
    <property type="match status" value="1"/>
</dbReference>
<dbReference type="InterPro" id="IPR001155">
    <property type="entry name" value="OxRdtase_FMN_N"/>
</dbReference>
<keyword evidence="7" id="KW-0560">Oxidoreductase</keyword>
<sequence>MTILKHLFSPIQIGRMTAKNRLLMSAMSINFGVDENGYVTDQLTGYLAARARGGAGMILVGGGGVHPTGLELPGLPALWDDGCIPALKKMVEAVKPYDTCFGVQLMHGGRQSYHDRKVAPSPIPAPAVVKGTPKELTVEEIAELVAAFGDAARRCRDAGFDFVEVHGAHGYLINQFLALNSNHREDAYGGSFDNRIRFFLELLADIKAKAGADFPVGLRINGEDYIDGGWTLADALRLAPILERHGADYLHVSAGVYGSTQLTIPSMYVKHGCFVHLAEAVKQVVDIPVVGVGRVKSPELADRILKDGQADVVAMGRALIADPMLPEKARAGNLNTIRPCIGCCLGCIHAVLALEPGSCVVNPDVGREYLMDADEKAAEPKNVLVVGAGPAGLAAARMAAMRGHRVTIAEEKGRVGGLLRLAALAPGRGEIMDVIDFLTLEVERLGVSLRLNTALDEALLEELNPEAVVLASGSLPDMPIIKGLFKTRMDLCTVTEVLEGKITGDRVIILGGGQAGLVTADFLAEKGREVAVLNRKRHFADEMSSNDRFYLRERLKRDRVHLFKQVAVKKFTDDGVTFTTAGHATTLEGFDTVVVAEAMTPVRDAKTLLDRRDIDVFVIGDARTPRNLMLAQSEAEEIGRSL</sequence>
<proteinExistence type="inferred from homology"/>
<accession>A0A5K7YU32</accession>
<dbReference type="GO" id="GO:0016491">
    <property type="term" value="F:oxidoreductase activity"/>
    <property type="evidence" value="ECO:0007669"/>
    <property type="project" value="UniProtKB-KW"/>
</dbReference>
<keyword evidence="9" id="KW-0411">Iron-sulfur</keyword>
<dbReference type="KEGG" id="dalk:DSCA_58450"/>
<evidence type="ECO:0000259" key="11">
    <source>
        <dbReference type="Pfam" id="PF07992"/>
    </source>
</evidence>
<dbReference type="Proteomes" id="UP000427906">
    <property type="component" value="Chromosome"/>
</dbReference>
<gene>
    <name evidence="12" type="ORF">DSCA_58450</name>
</gene>
<comment type="similarity">
    <text evidence="3">In the N-terminal section; belongs to the NADH:flavin oxidoreductase/NADH oxidase family.</text>
</comment>
<evidence type="ECO:0000256" key="9">
    <source>
        <dbReference type="ARBA" id="ARBA00023014"/>
    </source>
</evidence>
<protein>
    <submittedName>
        <fullName evidence="12">NADH oxidase</fullName>
    </submittedName>
</protein>
<comment type="cofactor">
    <cofactor evidence="1">
        <name>FMN</name>
        <dbReference type="ChEBI" id="CHEBI:58210"/>
    </cofactor>
</comment>
<dbReference type="PANTHER" id="PTHR42917:SF2">
    <property type="entry name" value="2,4-DIENOYL-COA REDUCTASE [(2E)-ENOYL-COA-PRODUCING]"/>
    <property type="match status" value="1"/>
</dbReference>
<dbReference type="InterPro" id="IPR013785">
    <property type="entry name" value="Aldolase_TIM"/>
</dbReference>
<dbReference type="GO" id="GO:0010181">
    <property type="term" value="F:FMN binding"/>
    <property type="evidence" value="ECO:0007669"/>
    <property type="project" value="InterPro"/>
</dbReference>
<dbReference type="GO" id="GO:0051536">
    <property type="term" value="F:iron-sulfur cluster binding"/>
    <property type="evidence" value="ECO:0007669"/>
    <property type="project" value="UniProtKB-KW"/>
</dbReference>
<dbReference type="Gene3D" id="3.50.50.60">
    <property type="entry name" value="FAD/NAD(P)-binding domain"/>
    <property type="match status" value="1"/>
</dbReference>
<dbReference type="SUPFAM" id="SSF51905">
    <property type="entry name" value="FAD/NAD(P)-binding domain"/>
    <property type="match status" value="1"/>
</dbReference>
<evidence type="ECO:0000313" key="13">
    <source>
        <dbReference type="Proteomes" id="UP000427906"/>
    </source>
</evidence>
<dbReference type="SUPFAM" id="SSF51395">
    <property type="entry name" value="FMN-linked oxidoreductases"/>
    <property type="match status" value="1"/>
</dbReference>
<dbReference type="CDD" id="cd02803">
    <property type="entry name" value="OYE_like_FMN_family"/>
    <property type="match status" value="1"/>
</dbReference>
<dbReference type="EMBL" id="AP021874">
    <property type="protein sequence ID" value="BBO71915.1"/>
    <property type="molecule type" value="Genomic_DNA"/>
</dbReference>
<evidence type="ECO:0000256" key="8">
    <source>
        <dbReference type="ARBA" id="ARBA00023004"/>
    </source>
</evidence>
<evidence type="ECO:0000256" key="7">
    <source>
        <dbReference type="ARBA" id="ARBA00023002"/>
    </source>
</evidence>
<dbReference type="InterPro" id="IPR036188">
    <property type="entry name" value="FAD/NAD-bd_sf"/>
</dbReference>
<keyword evidence="4" id="KW-0285">Flavoprotein</keyword>
<evidence type="ECO:0000256" key="1">
    <source>
        <dbReference type="ARBA" id="ARBA00001917"/>
    </source>
</evidence>
<keyword evidence="6" id="KW-0479">Metal-binding</keyword>
<keyword evidence="8" id="KW-0408">Iron</keyword>
<dbReference type="OrthoDB" id="9784632at2"/>
<evidence type="ECO:0000256" key="6">
    <source>
        <dbReference type="ARBA" id="ARBA00022723"/>
    </source>
</evidence>
<dbReference type="InterPro" id="IPR051793">
    <property type="entry name" value="NADH:flavin_oxidoreductase"/>
</dbReference>
<evidence type="ECO:0000256" key="2">
    <source>
        <dbReference type="ARBA" id="ARBA00001966"/>
    </source>
</evidence>